<keyword evidence="1" id="KW-0963">Cytoplasm</keyword>
<evidence type="ECO:0000256" key="7">
    <source>
        <dbReference type="ARBA" id="ARBA00023098"/>
    </source>
</evidence>
<evidence type="ECO:0000313" key="11">
    <source>
        <dbReference type="Proteomes" id="UP000199315"/>
    </source>
</evidence>
<evidence type="ECO:0000256" key="4">
    <source>
        <dbReference type="ARBA" id="ARBA00022857"/>
    </source>
</evidence>
<dbReference type="Gene3D" id="1.20.1090.10">
    <property type="entry name" value="Dehydroquinate synthase-like - alpha domain"/>
    <property type="match status" value="1"/>
</dbReference>
<dbReference type="PANTHER" id="PTHR43616">
    <property type="entry name" value="GLYCEROL DEHYDROGENASE"/>
    <property type="match status" value="1"/>
</dbReference>
<dbReference type="GO" id="GO:0008654">
    <property type="term" value="P:phospholipid biosynthetic process"/>
    <property type="evidence" value="ECO:0007669"/>
    <property type="project" value="UniProtKB-KW"/>
</dbReference>
<evidence type="ECO:0000256" key="6">
    <source>
        <dbReference type="ARBA" id="ARBA00023027"/>
    </source>
</evidence>
<dbReference type="EMBL" id="FMKA01000010">
    <property type="protein sequence ID" value="SCP97440.1"/>
    <property type="molecule type" value="Genomic_DNA"/>
</dbReference>
<keyword evidence="4" id="KW-0521">NADP</keyword>
<evidence type="ECO:0000256" key="1">
    <source>
        <dbReference type="ARBA" id="ARBA00022490"/>
    </source>
</evidence>
<keyword evidence="2" id="KW-0444">Lipid biosynthesis</keyword>
<dbReference type="AlphaFoldDB" id="A0A1D3TU00"/>
<name>A0A1D3TU00_9FIRM</name>
<evidence type="ECO:0000256" key="5">
    <source>
        <dbReference type="ARBA" id="ARBA00023002"/>
    </source>
</evidence>
<dbReference type="Pfam" id="PF13685">
    <property type="entry name" value="Fe-ADH_2"/>
    <property type="match status" value="1"/>
</dbReference>
<evidence type="ECO:0000256" key="3">
    <source>
        <dbReference type="ARBA" id="ARBA00022723"/>
    </source>
</evidence>
<dbReference type="STRING" id="1619234.SAMN05421730_1010100"/>
<dbReference type="SUPFAM" id="SSF56796">
    <property type="entry name" value="Dehydroquinate synthase-like"/>
    <property type="match status" value="1"/>
</dbReference>
<evidence type="ECO:0000256" key="8">
    <source>
        <dbReference type="ARBA" id="ARBA00023209"/>
    </source>
</evidence>
<dbReference type="Proteomes" id="UP000199315">
    <property type="component" value="Unassembled WGS sequence"/>
</dbReference>
<dbReference type="GO" id="GO:0016614">
    <property type="term" value="F:oxidoreductase activity, acting on CH-OH group of donors"/>
    <property type="evidence" value="ECO:0007669"/>
    <property type="project" value="InterPro"/>
</dbReference>
<reference evidence="10 11" key="1">
    <citation type="submission" date="2016-09" db="EMBL/GenBank/DDBJ databases">
        <authorList>
            <person name="Capua I."/>
            <person name="De Benedictis P."/>
            <person name="Joannis T."/>
            <person name="Lombin L.H."/>
            <person name="Cattoli G."/>
        </authorList>
    </citation>
    <scope>NUCLEOTIDE SEQUENCE [LARGE SCALE GENOMIC DNA]</scope>
    <source>
        <strain evidence="10 11">GluBS11</strain>
    </source>
</reference>
<sequence>MQKVDFSKELGDAFVCGCGRTHFCEVEDIIIGDHVLEQLPEILGRYEYKNICIVSDINTEKAAEIRLYGILEHAGIPFEKIVFQDTFLVPDEAAMGKLLIEISRDCDLILAVGSGTLNDICKFMSYKLKTDYFIIATAPSMDGFASNVAPLIVNHAKTTFEVGMPKVIIGDLDVLSQAPMEMIAAGVGDALGKYVCLMDWRLAHIIKGEYHCGHVEQMVRTSIEKVSSAIEAVVERDKEAICSVMEGLVLTGIAMSYIGNSRPASGSEHHLSHYWEMMALLTGKKIQLHGTKVAIGTVIGLELYDYLLKNRELVLKKAGRNPEFDYSDWMNRIKEAYGPAADAVIELEGLASKNADQTVRGELEGLMKHADLIFEEIKKLPSAESLVESLKLMGAKYKPEQVEVDDQTLADSIVYAKELRNRFGLLQLIYDLDMHDDAINHIHDFFERL</sequence>
<proteinExistence type="predicted"/>
<dbReference type="GO" id="GO:0005829">
    <property type="term" value="C:cytosol"/>
    <property type="evidence" value="ECO:0007669"/>
    <property type="project" value="TreeGrafter"/>
</dbReference>
<keyword evidence="8" id="KW-0594">Phospholipid biosynthesis</keyword>
<dbReference type="OrthoDB" id="9763580at2"/>
<keyword evidence="6" id="KW-0520">NAD</keyword>
<dbReference type="Gene3D" id="3.40.50.1970">
    <property type="match status" value="1"/>
</dbReference>
<dbReference type="GO" id="GO:0046872">
    <property type="term" value="F:metal ion binding"/>
    <property type="evidence" value="ECO:0007669"/>
    <property type="project" value="UniProtKB-KW"/>
</dbReference>
<evidence type="ECO:0000313" key="10">
    <source>
        <dbReference type="EMBL" id="SCP97440.1"/>
    </source>
</evidence>
<gene>
    <name evidence="10" type="ORF">SAMN05421730_1010100</name>
</gene>
<keyword evidence="9" id="KW-1208">Phospholipid metabolism</keyword>
<evidence type="ECO:0000256" key="2">
    <source>
        <dbReference type="ARBA" id="ARBA00022516"/>
    </source>
</evidence>
<protein>
    <submittedName>
        <fullName evidence="10">Glycerol-1-phosphate dehydrogenase [NAD(P)+]</fullName>
    </submittedName>
</protein>
<dbReference type="InterPro" id="IPR032837">
    <property type="entry name" value="G1PDH"/>
</dbReference>
<dbReference type="PANTHER" id="PTHR43616:SF5">
    <property type="entry name" value="GLYCEROL DEHYDROGENASE 1"/>
    <property type="match status" value="1"/>
</dbReference>
<dbReference type="InterPro" id="IPR016205">
    <property type="entry name" value="Glycerol_DH"/>
</dbReference>
<accession>A0A1D3TU00</accession>
<keyword evidence="5" id="KW-0560">Oxidoreductase</keyword>
<dbReference type="CDD" id="cd08175">
    <property type="entry name" value="G1PDH"/>
    <property type="match status" value="1"/>
</dbReference>
<evidence type="ECO:0000256" key="9">
    <source>
        <dbReference type="ARBA" id="ARBA00023264"/>
    </source>
</evidence>
<keyword evidence="3" id="KW-0479">Metal-binding</keyword>
<keyword evidence="7" id="KW-0443">Lipid metabolism</keyword>
<dbReference type="RefSeq" id="WP_091233556.1">
    <property type="nucleotide sequence ID" value="NZ_FMKA01000010.1"/>
</dbReference>
<organism evidence="10 11">
    <name type="scientific">Anaerobium acetethylicum</name>
    <dbReference type="NCBI Taxonomy" id="1619234"/>
    <lineage>
        <taxon>Bacteria</taxon>
        <taxon>Bacillati</taxon>
        <taxon>Bacillota</taxon>
        <taxon>Clostridia</taxon>
        <taxon>Lachnospirales</taxon>
        <taxon>Lachnospiraceae</taxon>
        <taxon>Anaerobium</taxon>
    </lineage>
</organism>
<keyword evidence="11" id="KW-1185">Reference proteome</keyword>